<dbReference type="CDD" id="cd16380">
    <property type="entry name" value="YitT_C"/>
    <property type="match status" value="1"/>
</dbReference>
<feature type="transmembrane region" description="Helical" evidence="6">
    <location>
        <begin position="51"/>
        <end position="71"/>
    </location>
</feature>
<evidence type="ECO:0000313" key="8">
    <source>
        <dbReference type="EMBL" id="ATL49748.1"/>
    </source>
</evidence>
<keyword evidence="3 6" id="KW-0812">Transmembrane</keyword>
<feature type="transmembrane region" description="Helical" evidence="6">
    <location>
        <begin position="108"/>
        <end position="138"/>
    </location>
</feature>
<evidence type="ECO:0000256" key="5">
    <source>
        <dbReference type="ARBA" id="ARBA00023136"/>
    </source>
</evidence>
<dbReference type="InterPro" id="IPR051461">
    <property type="entry name" value="UPF0750_membrane"/>
</dbReference>
<evidence type="ECO:0000256" key="4">
    <source>
        <dbReference type="ARBA" id="ARBA00022989"/>
    </source>
</evidence>
<reference evidence="8 9" key="1">
    <citation type="submission" date="2017-10" db="EMBL/GenBank/DDBJ databases">
        <title>Paenichitinophaga pekingensis gen. nov., sp. nov., isolated from activated sludge.</title>
        <authorList>
            <person name="Jin D."/>
            <person name="Kong X."/>
            <person name="Deng Y."/>
            <person name="Bai Z."/>
        </authorList>
    </citation>
    <scope>NUCLEOTIDE SEQUENCE [LARGE SCALE GENOMIC DNA]</scope>
    <source>
        <strain evidence="8 9">13</strain>
    </source>
</reference>
<evidence type="ECO:0000259" key="7">
    <source>
        <dbReference type="Pfam" id="PF10035"/>
    </source>
</evidence>
<dbReference type="OrthoDB" id="1114876at2"/>
<evidence type="ECO:0000313" key="9">
    <source>
        <dbReference type="Proteomes" id="UP000220133"/>
    </source>
</evidence>
<dbReference type="AlphaFoldDB" id="A0A291R0M8"/>
<evidence type="ECO:0000256" key="6">
    <source>
        <dbReference type="SAM" id="Phobius"/>
    </source>
</evidence>
<accession>A0A291R0M8</accession>
<evidence type="ECO:0000256" key="2">
    <source>
        <dbReference type="ARBA" id="ARBA00022475"/>
    </source>
</evidence>
<gene>
    <name evidence="8" type="ORF">COR50_06070</name>
</gene>
<protein>
    <recommendedName>
        <fullName evidence="7">DUF2179 domain-containing protein</fullName>
    </recommendedName>
</protein>
<dbReference type="GO" id="GO:0005886">
    <property type="term" value="C:plasma membrane"/>
    <property type="evidence" value="ECO:0007669"/>
    <property type="project" value="UniProtKB-SubCell"/>
</dbReference>
<evidence type="ECO:0000256" key="1">
    <source>
        <dbReference type="ARBA" id="ARBA00004651"/>
    </source>
</evidence>
<dbReference type="EMBL" id="CP023777">
    <property type="protein sequence ID" value="ATL49748.1"/>
    <property type="molecule type" value="Genomic_DNA"/>
</dbReference>
<dbReference type="InterPro" id="IPR003740">
    <property type="entry name" value="YitT"/>
</dbReference>
<feature type="transmembrane region" description="Helical" evidence="6">
    <location>
        <begin position="145"/>
        <end position="169"/>
    </location>
</feature>
<evidence type="ECO:0000256" key="3">
    <source>
        <dbReference type="ARBA" id="ARBA00022692"/>
    </source>
</evidence>
<dbReference type="Pfam" id="PF10035">
    <property type="entry name" value="DUF2179"/>
    <property type="match status" value="1"/>
</dbReference>
<dbReference type="PIRSF" id="PIRSF006483">
    <property type="entry name" value="Membrane_protein_YitT"/>
    <property type="match status" value="1"/>
</dbReference>
<comment type="subcellular location">
    <subcellularLocation>
        <location evidence="1">Cell membrane</location>
        <topology evidence="1">Multi-pass membrane protein</topology>
    </subcellularLocation>
</comment>
<dbReference type="PANTHER" id="PTHR33545:SF4">
    <property type="entry name" value="UPF0750 MEMBRANE PROTEIN YXKD"/>
    <property type="match status" value="1"/>
</dbReference>
<feature type="transmembrane region" description="Helical" evidence="6">
    <location>
        <begin position="12"/>
        <end position="31"/>
    </location>
</feature>
<dbReference type="KEGG" id="cbae:COR50_06070"/>
<proteinExistence type="predicted"/>
<dbReference type="Proteomes" id="UP000220133">
    <property type="component" value="Chromosome"/>
</dbReference>
<dbReference type="InterPro" id="IPR015867">
    <property type="entry name" value="N-reg_PII/ATP_PRibTrfase_C"/>
</dbReference>
<organism evidence="8 9">
    <name type="scientific">Chitinophaga caeni</name>
    <dbReference type="NCBI Taxonomy" id="2029983"/>
    <lineage>
        <taxon>Bacteria</taxon>
        <taxon>Pseudomonadati</taxon>
        <taxon>Bacteroidota</taxon>
        <taxon>Chitinophagia</taxon>
        <taxon>Chitinophagales</taxon>
        <taxon>Chitinophagaceae</taxon>
        <taxon>Chitinophaga</taxon>
    </lineage>
</organism>
<dbReference type="Gene3D" id="3.30.70.120">
    <property type="match status" value="1"/>
</dbReference>
<dbReference type="InterPro" id="IPR019264">
    <property type="entry name" value="DUF2179"/>
</dbReference>
<sequence length="282" mass="30742">MMTKVKTNAKSFLLIILGSLVFAAGINLIVIPNQLSEGGVTGISIITYYYFKWSPGITNLVLNILLMFVGYRLLDKRTMLYTIVGVVFCSLFLYLIPTDHAPFTEDTLLAAIFAGLLVGIGIGLVFSGGGTTGGAAIIVRLMEKYLGWGLGNAMLIVDLIVIFASSFMIGLEKTMYTMIAVYLGARMVDYIVEGFNSKRAITIISTEAGRISAGITGQLQRGATILHGQGAFTKQEKNVLYVVLQKQEIMDLKELVQEIDPEAFIVIHEVHEVLGKGFSIVK</sequence>
<dbReference type="Pfam" id="PF02588">
    <property type="entry name" value="YitT_membrane"/>
    <property type="match status" value="1"/>
</dbReference>
<name>A0A291R0M8_9BACT</name>
<keyword evidence="5 6" id="KW-0472">Membrane</keyword>
<keyword evidence="4 6" id="KW-1133">Transmembrane helix</keyword>
<feature type="transmembrane region" description="Helical" evidence="6">
    <location>
        <begin position="78"/>
        <end position="96"/>
    </location>
</feature>
<keyword evidence="2" id="KW-1003">Cell membrane</keyword>
<feature type="domain" description="DUF2179" evidence="7">
    <location>
        <begin position="221"/>
        <end position="275"/>
    </location>
</feature>
<dbReference type="PANTHER" id="PTHR33545">
    <property type="entry name" value="UPF0750 MEMBRANE PROTEIN YITT-RELATED"/>
    <property type="match status" value="1"/>
</dbReference>
<keyword evidence="9" id="KW-1185">Reference proteome</keyword>